<evidence type="ECO:0000313" key="3">
    <source>
        <dbReference type="Proteomes" id="UP000236743"/>
    </source>
</evidence>
<evidence type="ECO:0000313" key="2">
    <source>
        <dbReference type="EMBL" id="SEG61131.1"/>
    </source>
</evidence>
<reference evidence="2 3" key="1">
    <citation type="submission" date="2016-10" db="EMBL/GenBank/DDBJ databases">
        <authorList>
            <person name="de Groot N.N."/>
        </authorList>
    </citation>
    <scope>NUCLEOTIDE SEQUENCE [LARGE SCALE GENOMIC DNA]</scope>
    <source>
        <strain evidence="2 3">DSM 26656</strain>
    </source>
</reference>
<dbReference type="Proteomes" id="UP000236743">
    <property type="component" value="Unassembled WGS sequence"/>
</dbReference>
<sequence length="41" mass="4404">MIRFVLTGALALALLSACAARPQPMGEGIWKAVPSHEGQRR</sequence>
<accession>A0A1H6BK80</accession>
<proteinExistence type="predicted"/>
<dbReference type="PROSITE" id="PS51257">
    <property type="entry name" value="PROKAR_LIPOPROTEIN"/>
    <property type="match status" value="1"/>
</dbReference>
<gene>
    <name evidence="2" type="ORF">SAMN04488115_107311</name>
</gene>
<protein>
    <submittedName>
        <fullName evidence="2">Uncharacterized protein</fullName>
    </submittedName>
</protein>
<feature type="chain" id="PRO_5009293951" evidence="1">
    <location>
        <begin position="20"/>
        <end position="41"/>
    </location>
</feature>
<feature type="signal peptide" evidence="1">
    <location>
        <begin position="1"/>
        <end position="19"/>
    </location>
</feature>
<dbReference type="AlphaFoldDB" id="A0A1H6BK80"/>
<keyword evidence="3" id="KW-1185">Reference proteome</keyword>
<dbReference type="EMBL" id="FNUY01000007">
    <property type="protein sequence ID" value="SEG61131.1"/>
    <property type="molecule type" value="Genomic_DNA"/>
</dbReference>
<organism evidence="2 3">
    <name type="scientific">Bosea lathyri</name>
    <dbReference type="NCBI Taxonomy" id="1036778"/>
    <lineage>
        <taxon>Bacteria</taxon>
        <taxon>Pseudomonadati</taxon>
        <taxon>Pseudomonadota</taxon>
        <taxon>Alphaproteobacteria</taxon>
        <taxon>Hyphomicrobiales</taxon>
        <taxon>Boseaceae</taxon>
        <taxon>Bosea</taxon>
    </lineage>
</organism>
<keyword evidence="1" id="KW-0732">Signal</keyword>
<evidence type="ECO:0000256" key="1">
    <source>
        <dbReference type="SAM" id="SignalP"/>
    </source>
</evidence>
<name>A0A1H6BK80_9HYPH</name>